<dbReference type="AlphaFoldDB" id="A0A914I2P5"/>
<dbReference type="GO" id="GO:0006355">
    <property type="term" value="P:regulation of DNA-templated transcription"/>
    <property type="evidence" value="ECO:0007669"/>
    <property type="project" value="InterPro"/>
</dbReference>
<accession>A0A914I2P5</accession>
<dbReference type="InterPro" id="IPR036529">
    <property type="entry name" value="KIX_dom_sf"/>
</dbReference>
<evidence type="ECO:0000259" key="2">
    <source>
        <dbReference type="PROSITE" id="PS50952"/>
    </source>
</evidence>
<dbReference type="Pfam" id="PF02172">
    <property type="entry name" value="KIX"/>
    <property type="match status" value="1"/>
</dbReference>
<dbReference type="PROSITE" id="PS50952">
    <property type="entry name" value="KIX"/>
    <property type="match status" value="1"/>
</dbReference>
<keyword evidence="1" id="KW-0539">Nucleus</keyword>
<evidence type="ECO:0000313" key="3">
    <source>
        <dbReference type="Proteomes" id="UP000887572"/>
    </source>
</evidence>
<evidence type="ECO:0000256" key="1">
    <source>
        <dbReference type="ARBA" id="ARBA00023242"/>
    </source>
</evidence>
<dbReference type="SUPFAM" id="SSF47040">
    <property type="entry name" value="Kix domain of CBP (creb binding protein)"/>
    <property type="match status" value="1"/>
</dbReference>
<proteinExistence type="predicted"/>
<keyword evidence="3" id="KW-1185">Reference proteome</keyword>
<dbReference type="InterPro" id="IPR003101">
    <property type="entry name" value="KIX_dom"/>
</dbReference>
<protein>
    <submittedName>
        <fullName evidence="4">KIX domain-containing protein</fullName>
    </submittedName>
</protein>
<name>A0A914I2P5_GLORO</name>
<sequence length="94" mass="10968">MNQPPRNWHTSVSPELREHMVGKLIKAIIPYPDPAILRDRQRIENVVTYARNAEKDIFEAAYDKEAYYQMLAEKIGQERMIQRLNEVQLAADGI</sequence>
<evidence type="ECO:0000313" key="4">
    <source>
        <dbReference type="WBParaSite" id="Gr19_v10_g6066.t1"/>
    </source>
</evidence>
<dbReference type="Gene3D" id="1.10.246.20">
    <property type="entry name" value="Coactivator CBP, KIX domain"/>
    <property type="match status" value="1"/>
</dbReference>
<dbReference type="Proteomes" id="UP000887572">
    <property type="component" value="Unplaced"/>
</dbReference>
<organism evidence="3 4">
    <name type="scientific">Globodera rostochiensis</name>
    <name type="common">Golden nematode worm</name>
    <name type="synonym">Heterodera rostochiensis</name>
    <dbReference type="NCBI Taxonomy" id="31243"/>
    <lineage>
        <taxon>Eukaryota</taxon>
        <taxon>Metazoa</taxon>
        <taxon>Ecdysozoa</taxon>
        <taxon>Nematoda</taxon>
        <taxon>Chromadorea</taxon>
        <taxon>Rhabditida</taxon>
        <taxon>Tylenchina</taxon>
        <taxon>Tylenchomorpha</taxon>
        <taxon>Tylenchoidea</taxon>
        <taxon>Heteroderidae</taxon>
        <taxon>Heteroderinae</taxon>
        <taxon>Globodera</taxon>
    </lineage>
</organism>
<feature type="domain" description="KIX" evidence="2">
    <location>
        <begin position="3"/>
        <end position="83"/>
    </location>
</feature>
<dbReference type="WBParaSite" id="Gr19_v10_g6066.t1">
    <property type="protein sequence ID" value="Gr19_v10_g6066.t1"/>
    <property type="gene ID" value="Gr19_v10_g6066"/>
</dbReference>
<reference evidence="4" key="1">
    <citation type="submission" date="2022-11" db="UniProtKB">
        <authorList>
            <consortium name="WormBaseParasite"/>
        </authorList>
    </citation>
    <scope>IDENTIFICATION</scope>
</reference>
<dbReference type="GO" id="GO:0003712">
    <property type="term" value="F:transcription coregulator activity"/>
    <property type="evidence" value="ECO:0007669"/>
    <property type="project" value="InterPro"/>
</dbReference>